<dbReference type="InterPro" id="IPR017884">
    <property type="entry name" value="SANT_dom"/>
</dbReference>
<dbReference type="SMART" id="SM00717">
    <property type="entry name" value="SANT"/>
    <property type="match status" value="3"/>
</dbReference>
<dbReference type="PROSITE" id="PS50090">
    <property type="entry name" value="MYB_LIKE"/>
    <property type="match status" value="3"/>
</dbReference>
<dbReference type="InterPro" id="IPR009057">
    <property type="entry name" value="Homeodomain-like_sf"/>
</dbReference>
<evidence type="ECO:0000313" key="9">
    <source>
        <dbReference type="EMBL" id="CAK7913191.1"/>
    </source>
</evidence>
<dbReference type="PANTHER" id="PTHR46621:SF1">
    <property type="entry name" value="SNRNA-ACTIVATING PROTEIN COMPLEX SUBUNIT 4"/>
    <property type="match status" value="1"/>
</dbReference>
<feature type="domain" description="Myb-like" evidence="6">
    <location>
        <begin position="43"/>
        <end position="106"/>
    </location>
</feature>
<evidence type="ECO:0000256" key="1">
    <source>
        <dbReference type="ARBA" id="ARBA00023015"/>
    </source>
</evidence>
<dbReference type="EMBL" id="OZ004258">
    <property type="protein sequence ID" value="CAK7913191.1"/>
    <property type="molecule type" value="Genomic_DNA"/>
</dbReference>
<keyword evidence="10" id="KW-1185">Reference proteome</keyword>
<proteinExistence type="predicted"/>
<evidence type="ECO:0000256" key="4">
    <source>
        <dbReference type="ARBA" id="ARBA00023242"/>
    </source>
</evidence>
<keyword evidence="3" id="KW-0804">Transcription</keyword>
<feature type="compositionally biased region" description="Low complexity" evidence="5">
    <location>
        <begin position="439"/>
        <end position="456"/>
    </location>
</feature>
<evidence type="ECO:0000256" key="2">
    <source>
        <dbReference type="ARBA" id="ARBA00023125"/>
    </source>
</evidence>
<dbReference type="InterPro" id="IPR051575">
    <property type="entry name" value="Myb-like_DNA-bd"/>
</dbReference>
<feature type="domain" description="Myb-like" evidence="6">
    <location>
        <begin position="160"/>
        <end position="210"/>
    </location>
</feature>
<keyword evidence="1" id="KW-0805">Transcription regulation</keyword>
<feature type="region of interest" description="Disordered" evidence="5">
    <location>
        <begin position="1"/>
        <end position="31"/>
    </location>
</feature>
<feature type="compositionally biased region" description="Low complexity" evidence="5">
    <location>
        <begin position="578"/>
        <end position="612"/>
    </location>
</feature>
<organism evidence="9 10">
    <name type="scientific">[Candida] anglica</name>
    <dbReference type="NCBI Taxonomy" id="148631"/>
    <lineage>
        <taxon>Eukaryota</taxon>
        <taxon>Fungi</taxon>
        <taxon>Dikarya</taxon>
        <taxon>Ascomycota</taxon>
        <taxon>Saccharomycotina</taxon>
        <taxon>Pichiomycetes</taxon>
        <taxon>Debaryomycetaceae</taxon>
        <taxon>Kurtzmaniella</taxon>
    </lineage>
</organism>
<dbReference type="Pfam" id="PF00249">
    <property type="entry name" value="Myb_DNA-binding"/>
    <property type="match status" value="1"/>
</dbReference>
<evidence type="ECO:0000259" key="7">
    <source>
        <dbReference type="PROSITE" id="PS51293"/>
    </source>
</evidence>
<dbReference type="Gene3D" id="1.10.10.60">
    <property type="entry name" value="Homeodomain-like"/>
    <property type="match status" value="3"/>
</dbReference>
<accession>A0ABP0EK02</accession>
<name>A0ABP0EK02_9ASCO</name>
<evidence type="ECO:0000256" key="3">
    <source>
        <dbReference type="ARBA" id="ARBA00023163"/>
    </source>
</evidence>
<dbReference type="PANTHER" id="PTHR46621">
    <property type="entry name" value="SNRNA-ACTIVATING PROTEIN COMPLEX SUBUNIT 4"/>
    <property type="match status" value="1"/>
</dbReference>
<evidence type="ECO:0000256" key="5">
    <source>
        <dbReference type="SAM" id="MobiDB-lite"/>
    </source>
</evidence>
<dbReference type="PROSITE" id="PS51294">
    <property type="entry name" value="HTH_MYB"/>
    <property type="match status" value="2"/>
</dbReference>
<feature type="compositionally biased region" description="Low complexity" evidence="5">
    <location>
        <begin position="251"/>
        <end position="263"/>
    </location>
</feature>
<feature type="domain" description="Myb-like" evidence="6">
    <location>
        <begin position="107"/>
        <end position="157"/>
    </location>
</feature>
<feature type="compositionally biased region" description="Polar residues" evidence="5">
    <location>
        <begin position="1"/>
        <end position="18"/>
    </location>
</feature>
<dbReference type="CDD" id="cd00167">
    <property type="entry name" value="SANT"/>
    <property type="match status" value="2"/>
</dbReference>
<feature type="region of interest" description="Disordered" evidence="5">
    <location>
        <begin position="250"/>
        <end position="317"/>
    </location>
</feature>
<evidence type="ECO:0000259" key="6">
    <source>
        <dbReference type="PROSITE" id="PS50090"/>
    </source>
</evidence>
<sequence>MSQTNGTSIETGNEGESNATKRKPTTIQIDPLSVTEKLGFQTFRRESRRPWTKEEDEQLINIMKESHPGEAIPHPDQIKWDVIAQYFVNTTQRKPKDCRKRWSNSLDPNLKKGRWTETEDLQLVEAYGKFGAQWKKVAAEIKGRTDDQCAKRYIEVLDPKTKDRLKPWTHEEDLQLIRQVKKHGTKWKTIASEIDGRPSLTCRNRWRKVVTDVVRNKAPALKEHVEMIREAAAATGTAGTDKLVKLEGAANTNSTTSNSYSSSGDVNTTGRGHELGQMGSADGNIHRQQSTTTMGGVHAVNNNHASAGTGTGTPPVGGGVSSEVEWKYTLTGENNNSGSIFHEGPISSQELVQYLVSYAKSNGLNITVHQHIHHHYLPPQSFQQPFSATLQSPFSSIPELNDVPVPASTGYYVEPETQLNRYQHFNYLPPLTEVPKLNSSASSPSSSREGHYATPHPHSHPHPHAYSKSSTPPVGGSSKESDIMRLLNGRSPRTRSPPPPRHLISSGINKPLTPLAHAVELAAEEEAEVETRNKRAAATTENPSPKRSKHEEEDEEGLDFWETMRNLTTQQENSNQRQVNLNKPNKPVNNQPLPHSTTVETTTITSATAPIVSKSITGPSDPAKGTPSHLVPPNRAKPVSQHHPLHHQNGPSRPAATPMYDNEDVDEDLEAYGLFYNVYTRESSSLPVEQNPYDSLASSFGVIPFNPS</sequence>
<dbReference type="Proteomes" id="UP001497600">
    <property type="component" value="Chromosome F"/>
</dbReference>
<feature type="domain" description="HTH myb-type" evidence="8">
    <location>
        <begin position="167"/>
        <end position="214"/>
    </location>
</feature>
<gene>
    <name evidence="9" type="ORF">CAAN4_F10550</name>
</gene>
<feature type="compositionally biased region" description="Polar residues" evidence="5">
    <location>
        <begin position="286"/>
        <end position="304"/>
    </location>
</feature>
<dbReference type="InterPro" id="IPR001005">
    <property type="entry name" value="SANT/Myb"/>
</dbReference>
<feature type="domain" description="HTH myb-type" evidence="8">
    <location>
        <begin position="107"/>
        <end position="161"/>
    </location>
</feature>
<reference evidence="9 10" key="1">
    <citation type="submission" date="2024-01" db="EMBL/GenBank/DDBJ databases">
        <authorList>
            <consortium name="Genoscope - CEA"/>
            <person name="William W."/>
        </authorList>
    </citation>
    <scope>NUCLEOTIDE SEQUENCE [LARGE SCALE GENOMIC DNA]</scope>
    <source>
        <strain evidence="9 10">29B2s-10</strain>
    </source>
</reference>
<dbReference type="SUPFAM" id="SSF46689">
    <property type="entry name" value="Homeodomain-like"/>
    <property type="match status" value="2"/>
</dbReference>
<keyword evidence="4" id="KW-0539">Nucleus</keyword>
<dbReference type="Pfam" id="PF13921">
    <property type="entry name" value="Myb_DNA-bind_6"/>
    <property type="match status" value="1"/>
</dbReference>
<feature type="region of interest" description="Disordered" evidence="5">
    <location>
        <begin position="571"/>
        <end position="660"/>
    </location>
</feature>
<protein>
    <submittedName>
        <fullName evidence="9">Uncharacterized protein</fullName>
    </submittedName>
</protein>
<evidence type="ECO:0000313" key="10">
    <source>
        <dbReference type="Proteomes" id="UP001497600"/>
    </source>
</evidence>
<dbReference type="InterPro" id="IPR017930">
    <property type="entry name" value="Myb_dom"/>
</dbReference>
<keyword evidence="2" id="KW-0238">DNA-binding</keyword>
<feature type="domain" description="SANT" evidence="7">
    <location>
        <begin position="110"/>
        <end position="163"/>
    </location>
</feature>
<evidence type="ECO:0000259" key="8">
    <source>
        <dbReference type="PROSITE" id="PS51294"/>
    </source>
</evidence>
<feature type="region of interest" description="Disordered" evidence="5">
    <location>
        <begin position="524"/>
        <end position="556"/>
    </location>
</feature>
<feature type="region of interest" description="Disordered" evidence="5">
    <location>
        <begin position="436"/>
        <end position="511"/>
    </location>
</feature>
<dbReference type="PROSITE" id="PS51293">
    <property type="entry name" value="SANT"/>
    <property type="match status" value="1"/>
</dbReference>